<organism evidence="3 4">
    <name type="scientific">Sphingomicrobium sediminis</name>
    <dbReference type="NCBI Taxonomy" id="2950949"/>
    <lineage>
        <taxon>Bacteria</taxon>
        <taxon>Pseudomonadati</taxon>
        <taxon>Pseudomonadota</taxon>
        <taxon>Alphaproteobacteria</taxon>
        <taxon>Sphingomonadales</taxon>
        <taxon>Sphingomonadaceae</taxon>
        <taxon>Sphingomicrobium</taxon>
    </lineage>
</organism>
<name>A0A9X2EIY2_9SPHN</name>
<gene>
    <name evidence="3" type="ORF">NDO55_01325</name>
</gene>
<reference evidence="3" key="1">
    <citation type="submission" date="2022-06" db="EMBL/GenBank/DDBJ databases">
        <title>Sphingomicrobium sedimins sp. nov., a marine bacterium isolated from tidal flat.</title>
        <authorList>
            <person name="Kim C.-H."/>
            <person name="Yoo Y."/>
            <person name="Kim J.-J."/>
        </authorList>
    </citation>
    <scope>NUCLEOTIDE SEQUENCE</scope>
    <source>
        <strain evidence="3">GRR-S6-50</strain>
    </source>
</reference>
<dbReference type="RefSeq" id="WP_252111678.1">
    <property type="nucleotide sequence ID" value="NZ_JAMSHT010000001.1"/>
</dbReference>
<dbReference type="Gene3D" id="1.25.40.10">
    <property type="entry name" value="Tetratricopeptide repeat domain"/>
    <property type="match status" value="1"/>
</dbReference>
<dbReference type="Proteomes" id="UP001155128">
    <property type="component" value="Unassembled WGS sequence"/>
</dbReference>
<dbReference type="Pfam" id="PF12969">
    <property type="entry name" value="DUF3857"/>
    <property type="match status" value="1"/>
</dbReference>
<dbReference type="InterPro" id="IPR024618">
    <property type="entry name" value="DUF3857"/>
</dbReference>
<sequence length="848" mass="93532">MRLMSTAAMATVMMMASPAYAGDEILFEAAPSWVSAYKHGDLPEARGGASRTLIDDIQVGFIDDATQTHRYREVEFLTSRGLGASNLEFEWDPLLEDLVVHQIAIRRGDEIIDLLADGQTFEVLRREASLAESTLNGRLSAVFYPEGIEVGDVLITSVTTVRRDPVLADKAQAIWTLGDADNLEQVRLRVVRPADGKLKTMTWPGLPEMEDDTDDGMRELTWQYQELEELELPNRAPARFRRNRVVELSDFADWAEVAETLIPYYEEAAQFEEGGRLAGELDKIAAEHADPVARAEAALALVQDRIRYVNIALGAGGQVPAAADTTWRRRFGDCKGNTVMLLGLLRGLGIEAVPALVSTNGNDGLDERLPMIGHFNHVLVKATIDGKVYYLDGTRQGDAKLSQVDIPDFDYALPLVEGAELERLVVPPHETPVLAFETYTDYSAGLFQPAKTRMDIRFGGDTAALIDENWESFKEQRIDTMIESLEEEDEDFDIDEEATTGVFDPEANTFTVSMYGTGLAGVDDFFFDGSAFQNPFVAFEERETEFNAEAPFTVQHPDSSSSKLVMTFPANIGKALNVSAEDDVVEANSGIWTRDVELDGSTVTITTDFKSLDDEIGYEEALALEELIEDADKRTGYLEVQLWAVPESELEGFAEAIERAKAEDAEAKEEDEDEPYGEAWITQLRNQYAIALSANGRGEEAETIWAELRDDANDAQSLNQLCWDKAVAGVALDRALEECDASVALGRQASNLDSRALVHLRLGNFDMAEADYDEAIELAGEDGIASSQYGRFLLMERLGKTEEAEAARAEALDLYPLIALEYAAYAPITWPEDNAVQSDDVAAEDGGE</sequence>
<feature type="signal peptide" evidence="1">
    <location>
        <begin position="1"/>
        <end position="21"/>
    </location>
</feature>
<dbReference type="InterPro" id="IPR011990">
    <property type="entry name" value="TPR-like_helical_dom_sf"/>
</dbReference>
<keyword evidence="4" id="KW-1185">Reference proteome</keyword>
<dbReference type="SUPFAM" id="SSF54001">
    <property type="entry name" value="Cysteine proteinases"/>
    <property type="match status" value="1"/>
</dbReference>
<accession>A0A9X2EIY2</accession>
<evidence type="ECO:0000313" key="3">
    <source>
        <dbReference type="EMBL" id="MCM8556459.1"/>
    </source>
</evidence>
<feature type="chain" id="PRO_5040844363" evidence="1">
    <location>
        <begin position="22"/>
        <end position="848"/>
    </location>
</feature>
<proteinExistence type="predicted"/>
<evidence type="ECO:0000259" key="2">
    <source>
        <dbReference type="Pfam" id="PF12969"/>
    </source>
</evidence>
<dbReference type="AlphaFoldDB" id="A0A9X2EIY2"/>
<evidence type="ECO:0000313" key="4">
    <source>
        <dbReference type="Proteomes" id="UP001155128"/>
    </source>
</evidence>
<feature type="domain" description="DUF3857" evidence="2">
    <location>
        <begin position="66"/>
        <end position="227"/>
    </location>
</feature>
<comment type="caution">
    <text evidence="3">The sequence shown here is derived from an EMBL/GenBank/DDBJ whole genome shotgun (WGS) entry which is preliminary data.</text>
</comment>
<keyword evidence="1" id="KW-0732">Signal</keyword>
<dbReference type="InterPro" id="IPR038765">
    <property type="entry name" value="Papain-like_cys_pep_sf"/>
</dbReference>
<evidence type="ECO:0000256" key="1">
    <source>
        <dbReference type="SAM" id="SignalP"/>
    </source>
</evidence>
<dbReference type="Gene3D" id="3.10.620.30">
    <property type="match status" value="1"/>
</dbReference>
<dbReference type="EMBL" id="JAMSHT010000001">
    <property type="protein sequence ID" value="MCM8556459.1"/>
    <property type="molecule type" value="Genomic_DNA"/>
</dbReference>
<dbReference type="SUPFAM" id="SSF48452">
    <property type="entry name" value="TPR-like"/>
    <property type="match status" value="1"/>
</dbReference>
<protein>
    <submittedName>
        <fullName evidence="3">DUF3857 domain-containing protein</fullName>
    </submittedName>
</protein>
<dbReference type="Gene3D" id="2.60.40.3140">
    <property type="match status" value="1"/>
</dbReference>